<sequence length="199" mass="24077">MKELTDFDIENITNLFMENYTASYISKFLELPVNLVNNFIKENQLRQRRDLRNLSLLIKLCSENYTKDEVAEKMNLSEERVYALVKKNKLEPHFREKLFLHRKNKIINEYKKEPCSIKVMSQKLKLSENFIRKVYKENRFVCIVPHYINKMSVLTEEMYKQLLIDLRNTNLSLSKLSDKYKVSRQRIHQIQKKEKIQRP</sequence>
<dbReference type="Proteomes" id="UP000595224">
    <property type="component" value="Chromosome"/>
</dbReference>
<dbReference type="AlphaFoldDB" id="A0A7T3REH7"/>
<organism evidence="1 2">
    <name type="scientific">Treponema peruense</name>
    <dbReference type="NCBI Taxonomy" id="2787628"/>
    <lineage>
        <taxon>Bacteria</taxon>
        <taxon>Pseudomonadati</taxon>
        <taxon>Spirochaetota</taxon>
        <taxon>Spirochaetia</taxon>
        <taxon>Spirochaetales</taxon>
        <taxon>Treponemataceae</taxon>
        <taxon>Treponema</taxon>
    </lineage>
</organism>
<evidence type="ECO:0000313" key="2">
    <source>
        <dbReference type="Proteomes" id="UP000595224"/>
    </source>
</evidence>
<dbReference type="RefSeq" id="WP_198443206.1">
    <property type="nucleotide sequence ID" value="NZ_CBCSHE010000011.1"/>
</dbReference>
<accession>A0A7T3REH7</accession>
<keyword evidence="2" id="KW-1185">Reference proteome</keyword>
<dbReference type="KEGG" id="tper:IWA51_03380"/>
<protein>
    <submittedName>
        <fullName evidence="1">Uncharacterized protein</fullName>
    </submittedName>
</protein>
<proteinExistence type="predicted"/>
<reference evidence="1 2" key="1">
    <citation type="submission" date="2020-11" db="EMBL/GenBank/DDBJ databases">
        <title>Treponema Peruensis nv. sp., first commensal Treponema isolated from human feces.</title>
        <authorList>
            <person name="Belkhou C."/>
            <person name="Raes J."/>
        </authorList>
    </citation>
    <scope>NUCLEOTIDE SEQUENCE [LARGE SCALE GENOMIC DNA]</scope>
    <source>
        <strain evidence="1 2">RCC2812</strain>
    </source>
</reference>
<evidence type="ECO:0000313" key="1">
    <source>
        <dbReference type="EMBL" id="QQA01666.1"/>
    </source>
</evidence>
<dbReference type="EMBL" id="CP064936">
    <property type="protein sequence ID" value="QQA01666.1"/>
    <property type="molecule type" value="Genomic_DNA"/>
</dbReference>
<gene>
    <name evidence="1" type="ORF">IWA51_03380</name>
</gene>
<name>A0A7T3REH7_9SPIR</name>